<reference evidence="2 3" key="1">
    <citation type="submission" date="2021-06" db="EMBL/GenBank/DDBJ databases">
        <title>Caerostris extrusa draft genome.</title>
        <authorList>
            <person name="Kono N."/>
            <person name="Arakawa K."/>
        </authorList>
    </citation>
    <scope>NUCLEOTIDE SEQUENCE [LARGE SCALE GENOMIC DNA]</scope>
</reference>
<organism evidence="2 3">
    <name type="scientific">Caerostris extrusa</name>
    <name type="common">Bark spider</name>
    <name type="synonym">Caerostris bankana</name>
    <dbReference type="NCBI Taxonomy" id="172846"/>
    <lineage>
        <taxon>Eukaryota</taxon>
        <taxon>Metazoa</taxon>
        <taxon>Ecdysozoa</taxon>
        <taxon>Arthropoda</taxon>
        <taxon>Chelicerata</taxon>
        <taxon>Arachnida</taxon>
        <taxon>Araneae</taxon>
        <taxon>Araneomorphae</taxon>
        <taxon>Entelegynae</taxon>
        <taxon>Araneoidea</taxon>
        <taxon>Araneidae</taxon>
        <taxon>Caerostris</taxon>
    </lineage>
</organism>
<feature type="region of interest" description="Disordered" evidence="1">
    <location>
        <begin position="60"/>
        <end position="79"/>
    </location>
</feature>
<accession>A0AAV4RGT3</accession>
<feature type="compositionally biased region" description="Polar residues" evidence="1">
    <location>
        <begin position="69"/>
        <end position="79"/>
    </location>
</feature>
<comment type="caution">
    <text evidence="2">The sequence shown here is derived from an EMBL/GenBank/DDBJ whole genome shotgun (WGS) entry which is preliminary data.</text>
</comment>
<keyword evidence="3" id="KW-1185">Reference proteome</keyword>
<dbReference type="Proteomes" id="UP001054945">
    <property type="component" value="Unassembled WGS sequence"/>
</dbReference>
<evidence type="ECO:0000313" key="3">
    <source>
        <dbReference type="Proteomes" id="UP001054945"/>
    </source>
</evidence>
<evidence type="ECO:0000313" key="2">
    <source>
        <dbReference type="EMBL" id="GIY20101.1"/>
    </source>
</evidence>
<evidence type="ECO:0008006" key="4">
    <source>
        <dbReference type="Google" id="ProtNLM"/>
    </source>
</evidence>
<protein>
    <recommendedName>
        <fullName evidence="4">Ycf15</fullName>
    </recommendedName>
</protein>
<evidence type="ECO:0000256" key="1">
    <source>
        <dbReference type="SAM" id="MobiDB-lite"/>
    </source>
</evidence>
<proteinExistence type="predicted"/>
<sequence>MFQKAPVLHEIQCSLIPNPNLIWKEKKSFCKSISVFYSSRSKQKDPWKLFDVELDVMQRSPKDSPNFYKDSTSIFPHRH</sequence>
<dbReference type="AlphaFoldDB" id="A0AAV4RGT3"/>
<gene>
    <name evidence="2" type="ORF">CEXT_332331</name>
</gene>
<dbReference type="EMBL" id="BPLR01007839">
    <property type="protein sequence ID" value="GIY20101.1"/>
    <property type="molecule type" value="Genomic_DNA"/>
</dbReference>
<name>A0AAV4RGT3_CAEEX</name>